<evidence type="ECO:0000313" key="2">
    <source>
        <dbReference type="Proteomes" id="UP000015350"/>
    </source>
</evidence>
<accession>S9SFQ1</accession>
<protein>
    <recommendedName>
        <fullName evidence="3">PilZ domain-containing protein</fullName>
    </recommendedName>
</protein>
<sequence>MAIRGLNRRLDDRHRGDGLFLLFDGNLVEVIDVSIGGLKFRNPPFRLDPGFRFPFELRSADEDPNPLAKGIAIVRAAQEDWVAVEFVRPTFTLLKVVGRHIGRQLLGHNHLFRL</sequence>
<comment type="caution">
    <text evidence="1">The sequence shown here is derived from an EMBL/GenBank/DDBJ whole genome shotgun (WGS) entry which is preliminary data.</text>
</comment>
<dbReference type="EMBL" id="AQPH01000001">
    <property type="protein sequence ID" value="EPY03564.1"/>
    <property type="molecule type" value="Genomic_DNA"/>
</dbReference>
<dbReference type="STRING" id="1316936.K678_00595"/>
<proteinExistence type="predicted"/>
<gene>
    <name evidence="1" type="ORF">K678_00595</name>
</gene>
<dbReference type="AlphaFoldDB" id="S9SFQ1"/>
<reference evidence="1 2" key="1">
    <citation type="submission" date="2013-04" db="EMBL/GenBank/DDBJ databases">
        <authorList>
            <person name="Kuznetsov B."/>
            <person name="Ivanovsky R."/>
        </authorList>
    </citation>
    <scope>NUCLEOTIDE SEQUENCE [LARGE SCALE GENOMIC DNA]</scope>
    <source>
        <strain evidence="1 2">MGU-K5</strain>
    </source>
</reference>
<evidence type="ECO:0008006" key="3">
    <source>
        <dbReference type="Google" id="ProtNLM"/>
    </source>
</evidence>
<name>S9SFQ1_MAGFU</name>
<evidence type="ECO:0000313" key="1">
    <source>
        <dbReference type="EMBL" id="EPY03564.1"/>
    </source>
</evidence>
<dbReference type="RefSeq" id="WP_021130510.1">
    <property type="nucleotide sequence ID" value="NZ_AQPH01000001.1"/>
</dbReference>
<dbReference type="Proteomes" id="UP000015350">
    <property type="component" value="Unassembled WGS sequence"/>
</dbReference>
<dbReference type="eggNOG" id="ENOG50342DI">
    <property type="taxonomic scope" value="Bacteria"/>
</dbReference>
<organism evidence="1 2">
    <name type="scientific">Magnetospirillum fulvum MGU-K5</name>
    <dbReference type="NCBI Taxonomy" id="1316936"/>
    <lineage>
        <taxon>Bacteria</taxon>
        <taxon>Pseudomonadati</taxon>
        <taxon>Pseudomonadota</taxon>
        <taxon>Alphaproteobacteria</taxon>
        <taxon>Rhodospirillales</taxon>
        <taxon>Rhodospirillaceae</taxon>
        <taxon>Magnetospirillum</taxon>
    </lineage>
</organism>
<dbReference type="PATRIC" id="fig|1316936.3.peg.114"/>